<comment type="caution">
    <text evidence="3">The sequence shown here is derived from an EMBL/GenBank/DDBJ whole genome shotgun (WGS) entry which is preliminary data.</text>
</comment>
<dbReference type="SUPFAM" id="SSF53756">
    <property type="entry name" value="UDP-Glycosyltransferase/glycogen phosphorylase"/>
    <property type="match status" value="1"/>
</dbReference>
<sequence length="412" mass="46564">MRILILAQEISLDQPGGSGRVAWEQARALAARGHTVAIGVPHSRVALKDEERRDNVTIFRFGDYKRRAEWGRSIADIMETPRFIKQMLAGARWDVLIAHHPHVAYGALRVHMARRLPFIYIFHASAAAEIQYEGLSRPGLWPLAALFLKPSFVSFTRWIEKRVLRHARAVGVFSDFSGKLLRTLYPRITRKTTIVRVPMGIDTARFHLPASKRAVRRTLGLPEDALVAVTVRRLVPRTGVKILIDAWRALYDRVGAAAHLVIVGEGRERQELEKHVRAIGLETQVHFAGHVRDTELPAWYQAADVTVIPTVAYEGFGVSIIESMACGTPVIGTPVGAIPEILLAFDERLLADAARPLPLAERLVWFAEEGMREEWAEQARDFVKRWYSWEKHAEKIEETEELIQKHENSAGQ</sequence>
<name>A0A1F7VF58_9BACT</name>
<dbReference type="Gene3D" id="3.40.50.2000">
    <property type="entry name" value="Glycogen Phosphorylase B"/>
    <property type="match status" value="2"/>
</dbReference>
<dbReference type="Proteomes" id="UP000176678">
    <property type="component" value="Unassembled WGS sequence"/>
</dbReference>
<accession>A0A1F7VF58</accession>
<dbReference type="AlphaFoldDB" id="A0A1F7VF58"/>
<feature type="domain" description="Glycosyl transferase family 1" evidence="1">
    <location>
        <begin position="213"/>
        <end position="381"/>
    </location>
</feature>
<dbReference type="Pfam" id="PF00534">
    <property type="entry name" value="Glycos_transf_1"/>
    <property type="match status" value="1"/>
</dbReference>
<dbReference type="GO" id="GO:0016758">
    <property type="term" value="F:hexosyltransferase activity"/>
    <property type="evidence" value="ECO:0007669"/>
    <property type="project" value="TreeGrafter"/>
</dbReference>
<dbReference type="EMBL" id="MGES01000016">
    <property type="protein sequence ID" value="OGL89061.1"/>
    <property type="molecule type" value="Genomic_DNA"/>
</dbReference>
<protein>
    <recommendedName>
        <fullName evidence="5">Glycosyltransferase subfamily 4-like N-terminal domain-containing protein</fullName>
    </recommendedName>
</protein>
<evidence type="ECO:0008006" key="5">
    <source>
        <dbReference type="Google" id="ProtNLM"/>
    </source>
</evidence>
<dbReference type="PANTHER" id="PTHR45947:SF3">
    <property type="entry name" value="SULFOQUINOVOSYL TRANSFERASE SQD2"/>
    <property type="match status" value="1"/>
</dbReference>
<feature type="domain" description="Glycosyltransferase subfamily 4-like N-terminal" evidence="2">
    <location>
        <begin position="15"/>
        <end position="205"/>
    </location>
</feature>
<gene>
    <name evidence="3" type="ORF">A3H75_01415</name>
</gene>
<evidence type="ECO:0000259" key="1">
    <source>
        <dbReference type="Pfam" id="PF00534"/>
    </source>
</evidence>
<evidence type="ECO:0000259" key="2">
    <source>
        <dbReference type="Pfam" id="PF13439"/>
    </source>
</evidence>
<dbReference type="CDD" id="cd03801">
    <property type="entry name" value="GT4_PimA-like"/>
    <property type="match status" value="1"/>
</dbReference>
<organism evidence="3 4">
    <name type="scientific">Candidatus Uhrbacteria bacterium RIFCSPLOWO2_02_FULL_51_9</name>
    <dbReference type="NCBI Taxonomy" id="1802410"/>
    <lineage>
        <taxon>Bacteria</taxon>
        <taxon>Candidatus Uhriibacteriota</taxon>
    </lineage>
</organism>
<evidence type="ECO:0000313" key="4">
    <source>
        <dbReference type="Proteomes" id="UP000176678"/>
    </source>
</evidence>
<dbReference type="STRING" id="1802410.A3H75_01415"/>
<dbReference type="Pfam" id="PF13439">
    <property type="entry name" value="Glyco_transf_4"/>
    <property type="match status" value="1"/>
</dbReference>
<dbReference type="InterPro" id="IPR001296">
    <property type="entry name" value="Glyco_trans_1"/>
</dbReference>
<dbReference type="InterPro" id="IPR050194">
    <property type="entry name" value="Glycosyltransferase_grp1"/>
</dbReference>
<reference evidence="3 4" key="1">
    <citation type="journal article" date="2016" name="Nat. Commun.">
        <title>Thousands of microbial genomes shed light on interconnected biogeochemical processes in an aquifer system.</title>
        <authorList>
            <person name="Anantharaman K."/>
            <person name="Brown C.T."/>
            <person name="Hug L.A."/>
            <person name="Sharon I."/>
            <person name="Castelle C.J."/>
            <person name="Probst A.J."/>
            <person name="Thomas B.C."/>
            <person name="Singh A."/>
            <person name="Wilkins M.J."/>
            <person name="Karaoz U."/>
            <person name="Brodie E.L."/>
            <person name="Williams K.H."/>
            <person name="Hubbard S.S."/>
            <person name="Banfield J.F."/>
        </authorList>
    </citation>
    <scope>NUCLEOTIDE SEQUENCE [LARGE SCALE GENOMIC DNA]</scope>
</reference>
<proteinExistence type="predicted"/>
<evidence type="ECO:0000313" key="3">
    <source>
        <dbReference type="EMBL" id="OGL89061.1"/>
    </source>
</evidence>
<dbReference type="InterPro" id="IPR028098">
    <property type="entry name" value="Glyco_trans_4-like_N"/>
</dbReference>
<dbReference type="PANTHER" id="PTHR45947">
    <property type="entry name" value="SULFOQUINOVOSYL TRANSFERASE SQD2"/>
    <property type="match status" value="1"/>
</dbReference>